<dbReference type="CDD" id="cd07333">
    <property type="entry name" value="M48C_bepA_like"/>
    <property type="match status" value="1"/>
</dbReference>
<evidence type="ECO:0000259" key="8">
    <source>
        <dbReference type="Pfam" id="PF01435"/>
    </source>
</evidence>
<dbReference type="PANTHER" id="PTHR22726:SF1">
    <property type="entry name" value="METALLOENDOPEPTIDASE OMA1, MITOCHONDRIAL"/>
    <property type="match status" value="1"/>
</dbReference>
<evidence type="ECO:0000256" key="3">
    <source>
        <dbReference type="ARBA" id="ARBA00022801"/>
    </source>
</evidence>
<evidence type="ECO:0000256" key="7">
    <source>
        <dbReference type="SAM" id="MobiDB-lite"/>
    </source>
</evidence>
<sequence>MLYRFFRTRRWVYGLISLSIMLGITLGQMPVARAINWAEIIQRGIQLIQVSTISDNQEADIGKQLNDRIAKDMKLDRTSDLAKYVDRIGQNLVRYGERPKLKYTFQVVKDDNINAFASMGGYIYINEGVIKAADNEAQLASVVAHEAGHITGKHSVKRLQSAARAQLGLSVIGVKTNVLVNLAYDLLLNRPNSRKAEFNADERGLNMLSKAGYAQSEMPEFMKKLITDRRVPKILSTHPAPRDRVTTLEQQIQRNPSRGTAGTDAVAYAKRVNKPVSKVKPTVKPVVKPAVKPATTPKVIPSSSPRTAPVPTTSPKTPGGFVVPTE</sequence>
<keyword evidence="3 6" id="KW-0378">Hydrolase</keyword>
<evidence type="ECO:0000256" key="6">
    <source>
        <dbReference type="RuleBase" id="RU003983"/>
    </source>
</evidence>
<dbReference type="Proteomes" id="UP000625316">
    <property type="component" value="Unassembled WGS sequence"/>
</dbReference>
<dbReference type="InterPro" id="IPR051156">
    <property type="entry name" value="Mito/Outer_Membr_Metalloprot"/>
</dbReference>
<feature type="region of interest" description="Disordered" evidence="7">
    <location>
        <begin position="294"/>
        <end position="326"/>
    </location>
</feature>
<dbReference type="PANTHER" id="PTHR22726">
    <property type="entry name" value="METALLOENDOPEPTIDASE OMA1"/>
    <property type="match status" value="1"/>
</dbReference>
<protein>
    <submittedName>
        <fullName evidence="9">M48 family metalloprotease</fullName>
    </submittedName>
</protein>
<keyword evidence="10" id="KW-1185">Reference proteome</keyword>
<evidence type="ECO:0000256" key="4">
    <source>
        <dbReference type="ARBA" id="ARBA00022833"/>
    </source>
</evidence>
<dbReference type="RefSeq" id="WP_264323999.1">
    <property type="nucleotide sequence ID" value="NZ_JADEXQ010000012.1"/>
</dbReference>
<gene>
    <name evidence="9" type="ORF">IQ266_05300</name>
</gene>
<evidence type="ECO:0000313" key="10">
    <source>
        <dbReference type="Proteomes" id="UP000625316"/>
    </source>
</evidence>
<keyword evidence="1 6" id="KW-0645">Protease</keyword>
<keyword evidence="2" id="KW-0479">Metal-binding</keyword>
<dbReference type="EMBL" id="JADEXQ010000012">
    <property type="protein sequence ID" value="MBE9029178.1"/>
    <property type="molecule type" value="Genomic_DNA"/>
</dbReference>
<evidence type="ECO:0000256" key="2">
    <source>
        <dbReference type="ARBA" id="ARBA00022723"/>
    </source>
</evidence>
<dbReference type="GO" id="GO:0051603">
    <property type="term" value="P:proteolysis involved in protein catabolic process"/>
    <property type="evidence" value="ECO:0007669"/>
    <property type="project" value="TreeGrafter"/>
</dbReference>
<feature type="domain" description="Peptidase M48" evidence="8">
    <location>
        <begin position="82"/>
        <end position="250"/>
    </location>
</feature>
<dbReference type="GO" id="GO:0046872">
    <property type="term" value="F:metal ion binding"/>
    <property type="evidence" value="ECO:0007669"/>
    <property type="project" value="UniProtKB-KW"/>
</dbReference>
<comment type="similarity">
    <text evidence="6">Belongs to the peptidase M48 family.</text>
</comment>
<dbReference type="InterPro" id="IPR001915">
    <property type="entry name" value="Peptidase_M48"/>
</dbReference>
<proteinExistence type="inferred from homology"/>
<comment type="caution">
    <text evidence="9">The sequence shown here is derived from an EMBL/GenBank/DDBJ whole genome shotgun (WGS) entry which is preliminary data.</text>
</comment>
<evidence type="ECO:0000256" key="5">
    <source>
        <dbReference type="ARBA" id="ARBA00023049"/>
    </source>
</evidence>
<keyword evidence="4 6" id="KW-0862">Zinc</keyword>
<dbReference type="GO" id="GO:0016020">
    <property type="term" value="C:membrane"/>
    <property type="evidence" value="ECO:0007669"/>
    <property type="project" value="TreeGrafter"/>
</dbReference>
<name>A0A928Z3G5_9CYAN</name>
<dbReference type="Pfam" id="PF01435">
    <property type="entry name" value="Peptidase_M48"/>
    <property type="match status" value="1"/>
</dbReference>
<evidence type="ECO:0000313" key="9">
    <source>
        <dbReference type="EMBL" id="MBE9029178.1"/>
    </source>
</evidence>
<comment type="cofactor">
    <cofactor evidence="6">
        <name>Zn(2+)</name>
        <dbReference type="ChEBI" id="CHEBI:29105"/>
    </cofactor>
    <text evidence="6">Binds 1 zinc ion per subunit.</text>
</comment>
<dbReference type="Gene3D" id="3.30.2010.10">
    <property type="entry name" value="Metalloproteases ('zincins'), catalytic domain"/>
    <property type="match status" value="1"/>
</dbReference>
<dbReference type="GO" id="GO:0004222">
    <property type="term" value="F:metalloendopeptidase activity"/>
    <property type="evidence" value="ECO:0007669"/>
    <property type="project" value="InterPro"/>
</dbReference>
<evidence type="ECO:0000256" key="1">
    <source>
        <dbReference type="ARBA" id="ARBA00022670"/>
    </source>
</evidence>
<feature type="compositionally biased region" description="Polar residues" evidence="7">
    <location>
        <begin position="301"/>
        <end position="316"/>
    </location>
</feature>
<accession>A0A928Z3G5</accession>
<dbReference type="AlphaFoldDB" id="A0A928Z3G5"/>
<reference evidence="9" key="1">
    <citation type="submission" date="2020-10" db="EMBL/GenBank/DDBJ databases">
        <authorList>
            <person name="Castelo-Branco R."/>
            <person name="Eusebio N."/>
            <person name="Adriana R."/>
            <person name="Vieira A."/>
            <person name="Brugerolle De Fraissinette N."/>
            <person name="Rezende De Castro R."/>
            <person name="Schneider M.P."/>
            <person name="Vasconcelos V."/>
            <person name="Leao P.N."/>
        </authorList>
    </citation>
    <scope>NUCLEOTIDE SEQUENCE</scope>
    <source>
        <strain evidence="9">LEGE 11480</strain>
    </source>
</reference>
<keyword evidence="5 6" id="KW-0482">Metalloprotease</keyword>
<organism evidence="9 10">
    <name type="scientific">Romeriopsis navalis LEGE 11480</name>
    <dbReference type="NCBI Taxonomy" id="2777977"/>
    <lineage>
        <taxon>Bacteria</taxon>
        <taxon>Bacillati</taxon>
        <taxon>Cyanobacteriota</taxon>
        <taxon>Cyanophyceae</taxon>
        <taxon>Leptolyngbyales</taxon>
        <taxon>Leptolyngbyaceae</taxon>
        <taxon>Romeriopsis</taxon>
        <taxon>Romeriopsis navalis</taxon>
    </lineage>
</organism>